<evidence type="ECO:0000313" key="5">
    <source>
        <dbReference type="EMBL" id="MDV7268014.1"/>
    </source>
</evidence>
<comment type="similarity">
    <text evidence="1">Belongs to the CdaR family.</text>
</comment>
<evidence type="ECO:0000256" key="1">
    <source>
        <dbReference type="ARBA" id="ARBA00006754"/>
    </source>
</evidence>
<keyword evidence="2" id="KW-0175">Coiled coil</keyword>
<proteinExistence type="inferred from homology"/>
<dbReference type="InterPro" id="IPR025736">
    <property type="entry name" value="PucR_C-HTH_dom"/>
</dbReference>
<dbReference type="InterPro" id="IPR029016">
    <property type="entry name" value="GAF-like_dom_sf"/>
</dbReference>
<feature type="domain" description="GAF" evidence="4">
    <location>
        <begin position="102"/>
        <end position="253"/>
    </location>
</feature>
<dbReference type="Pfam" id="PF13556">
    <property type="entry name" value="HTH_30"/>
    <property type="match status" value="1"/>
</dbReference>
<dbReference type="PANTHER" id="PTHR33744:SF1">
    <property type="entry name" value="DNA-BINDING TRANSCRIPTIONAL ACTIVATOR ADER"/>
    <property type="match status" value="1"/>
</dbReference>
<dbReference type="InterPro" id="IPR003018">
    <property type="entry name" value="GAF"/>
</dbReference>
<dbReference type="AlphaFoldDB" id="A0AAE5A9N1"/>
<sequence>MKHELRLASSENLAGGTATNILRVASELVRAVSRTGADLGKVERTVVEILSAAADVPVSAEEPGFHPALLALLREVAGQHEARDDRYRALLDTVADITSEDDPDRLLGGIADRARRLLRADVVYLWLAERDGEYAYLGATSGGMTSELLDLRVPAGMAMTGRIIESGMPLIVSKYFGDPNFVHFPDVDRVMEREKIVATVGVPLVNGSKRLGALIAANRDERAYTPADLDLLHSLAGHAAISIERSRLAEETKTALRSLEDANRELARSNAESERATTAHFTLSQVALAGGNIDNLVQEVVKIVGGELAVFDPDDRLLADAGDLSGTAQPPELIRLAALARTTQTSGSLVAIPILAAARLLGILYYQGDETPAKPDIQILERAAVVAALLLLLAEAEAGAAGFRRDDFIDDLLSGDEAPSRLIHRAAQLRMELRQPYTVHVVRAPLQQRRLAHLADEAAKIRGGLAGQSHILQRGNKSSVVALIPGNDPRSNSAELSSAIARAGRVTPSVAGAGPTRAVAGVRELFDEAVTCSDAMERIQGGAMSGTLEDLGFVGLVLSNRPNVDRFVRMTLAPVARYDAAHHTELLSTLEALLATDGSPTAASEVLHVHVSTVKQRMQRLKDLLGDDWRTVDRTSELRLALKLHRLNQNTLEADAQSAPHRGAASAGSWSSGSVHG</sequence>
<gene>
    <name evidence="5" type="ORF">R4315_26195</name>
</gene>
<accession>A0AAE5A9N1</accession>
<comment type="caution">
    <text evidence="5">The sequence shown here is derived from an EMBL/GenBank/DDBJ whole genome shotgun (WGS) entry which is preliminary data.</text>
</comment>
<dbReference type="RefSeq" id="WP_317744599.1">
    <property type="nucleotide sequence ID" value="NZ_JAWLUP010000122.1"/>
</dbReference>
<evidence type="ECO:0000313" key="6">
    <source>
        <dbReference type="Proteomes" id="UP001185863"/>
    </source>
</evidence>
<dbReference type="Pfam" id="PF17853">
    <property type="entry name" value="GGDEF_2"/>
    <property type="match status" value="1"/>
</dbReference>
<dbReference type="SUPFAM" id="SSF55781">
    <property type="entry name" value="GAF domain-like"/>
    <property type="match status" value="1"/>
</dbReference>
<protein>
    <submittedName>
        <fullName evidence="5">GAF domain-containing protein</fullName>
    </submittedName>
</protein>
<dbReference type="InterPro" id="IPR042070">
    <property type="entry name" value="PucR_C-HTH_sf"/>
</dbReference>
<dbReference type="Proteomes" id="UP001185863">
    <property type="component" value="Unassembled WGS sequence"/>
</dbReference>
<dbReference type="EMBL" id="JAWLUP010000122">
    <property type="protein sequence ID" value="MDV7268014.1"/>
    <property type="molecule type" value="Genomic_DNA"/>
</dbReference>
<dbReference type="Gene3D" id="3.30.450.40">
    <property type="match status" value="1"/>
</dbReference>
<dbReference type="SMART" id="SM00065">
    <property type="entry name" value="GAF"/>
    <property type="match status" value="1"/>
</dbReference>
<feature type="compositionally biased region" description="Low complexity" evidence="3">
    <location>
        <begin position="663"/>
        <end position="677"/>
    </location>
</feature>
<dbReference type="PANTHER" id="PTHR33744">
    <property type="entry name" value="CARBOHYDRATE DIACID REGULATOR"/>
    <property type="match status" value="1"/>
</dbReference>
<dbReference type="InterPro" id="IPR041522">
    <property type="entry name" value="CdaR_GGDEF"/>
</dbReference>
<reference evidence="5" key="1">
    <citation type="submission" date="2023-10" db="EMBL/GenBank/DDBJ databases">
        <title>Development of a sustainable strategy for remediation of hydrocarbon-contaminated territories based on the waste exchange concept.</title>
        <authorList>
            <person name="Krivoruchko A."/>
        </authorList>
    </citation>
    <scope>NUCLEOTIDE SEQUENCE</scope>
    <source>
        <strain evidence="5">IEGM 68</strain>
    </source>
</reference>
<evidence type="ECO:0000256" key="2">
    <source>
        <dbReference type="SAM" id="Coils"/>
    </source>
</evidence>
<dbReference type="InterPro" id="IPR051448">
    <property type="entry name" value="CdaR-like_regulators"/>
</dbReference>
<feature type="coiled-coil region" evidence="2">
    <location>
        <begin position="245"/>
        <end position="279"/>
    </location>
</feature>
<dbReference type="Gene3D" id="1.10.10.2840">
    <property type="entry name" value="PucR C-terminal helix-turn-helix domain"/>
    <property type="match status" value="1"/>
</dbReference>
<organism evidence="5 6">
    <name type="scientific">Rhodococcus oxybenzonivorans</name>
    <dbReference type="NCBI Taxonomy" id="1990687"/>
    <lineage>
        <taxon>Bacteria</taxon>
        <taxon>Bacillati</taxon>
        <taxon>Actinomycetota</taxon>
        <taxon>Actinomycetes</taxon>
        <taxon>Mycobacteriales</taxon>
        <taxon>Nocardiaceae</taxon>
        <taxon>Rhodococcus</taxon>
    </lineage>
</organism>
<name>A0AAE5A9N1_9NOCA</name>
<dbReference type="Pfam" id="PF13185">
    <property type="entry name" value="GAF_2"/>
    <property type="match status" value="1"/>
</dbReference>
<evidence type="ECO:0000256" key="3">
    <source>
        <dbReference type="SAM" id="MobiDB-lite"/>
    </source>
</evidence>
<feature type="region of interest" description="Disordered" evidence="3">
    <location>
        <begin position="654"/>
        <end position="677"/>
    </location>
</feature>
<evidence type="ECO:0000259" key="4">
    <source>
        <dbReference type="SMART" id="SM00065"/>
    </source>
</evidence>